<dbReference type="InterPro" id="IPR057727">
    <property type="entry name" value="WCX_dom"/>
</dbReference>
<dbReference type="InterPro" id="IPR036390">
    <property type="entry name" value="WH_DNA-bd_sf"/>
</dbReference>
<dbReference type="GO" id="GO:0003677">
    <property type="term" value="F:DNA binding"/>
    <property type="evidence" value="ECO:0007669"/>
    <property type="project" value="UniProtKB-KW"/>
</dbReference>
<dbReference type="EMBL" id="VFPA01000001">
    <property type="protein sequence ID" value="TQM15904.1"/>
    <property type="molecule type" value="Genomic_DNA"/>
</dbReference>
<evidence type="ECO:0000256" key="2">
    <source>
        <dbReference type="ARBA" id="ARBA00023163"/>
    </source>
</evidence>
<dbReference type="Proteomes" id="UP000315677">
    <property type="component" value="Unassembled WGS sequence"/>
</dbReference>
<dbReference type="InterPro" id="IPR013196">
    <property type="entry name" value="HTH_11"/>
</dbReference>
<dbReference type="OrthoDB" id="3171994at2"/>
<dbReference type="Pfam" id="PF13280">
    <property type="entry name" value="WYL"/>
    <property type="match status" value="1"/>
</dbReference>
<keyword evidence="5" id="KW-1185">Reference proteome</keyword>
<proteinExistence type="predicted"/>
<dbReference type="InterPro" id="IPR028349">
    <property type="entry name" value="PafC-like"/>
</dbReference>
<dbReference type="InterPro" id="IPR051534">
    <property type="entry name" value="CBASS_pafABC_assoc_protein"/>
</dbReference>
<dbReference type="PROSITE" id="PS52050">
    <property type="entry name" value="WYL"/>
    <property type="match status" value="1"/>
</dbReference>
<protein>
    <submittedName>
        <fullName evidence="4">Putative DNA-binding transcriptional regulator YafY</fullName>
    </submittedName>
</protein>
<reference evidence="4 5" key="1">
    <citation type="submission" date="2019-06" db="EMBL/GenBank/DDBJ databases">
        <title>Sequencing the genomes of 1000 actinobacteria strains.</title>
        <authorList>
            <person name="Klenk H.-P."/>
        </authorList>
    </citation>
    <scope>NUCLEOTIDE SEQUENCE [LARGE SCALE GENOMIC DNA]</scope>
    <source>
        <strain evidence="4 5">DSM 45301</strain>
    </source>
</reference>
<accession>A0A543E2S4</accession>
<keyword evidence="4" id="KW-0238">DNA-binding</keyword>
<evidence type="ECO:0000313" key="4">
    <source>
        <dbReference type="EMBL" id="TQM15904.1"/>
    </source>
</evidence>
<dbReference type="Pfam" id="PF25583">
    <property type="entry name" value="WCX"/>
    <property type="match status" value="1"/>
</dbReference>
<keyword evidence="1" id="KW-0805">Transcription regulation</keyword>
<dbReference type="InterPro" id="IPR036388">
    <property type="entry name" value="WH-like_DNA-bd_sf"/>
</dbReference>
<evidence type="ECO:0000256" key="1">
    <source>
        <dbReference type="ARBA" id="ARBA00023015"/>
    </source>
</evidence>
<dbReference type="PANTHER" id="PTHR34580">
    <property type="match status" value="1"/>
</dbReference>
<dbReference type="PIRSF" id="PIRSF016838">
    <property type="entry name" value="PafC"/>
    <property type="match status" value="1"/>
</dbReference>
<dbReference type="Gene3D" id="1.10.10.10">
    <property type="entry name" value="Winged helix-like DNA-binding domain superfamily/Winged helix DNA-binding domain"/>
    <property type="match status" value="1"/>
</dbReference>
<evidence type="ECO:0000313" key="5">
    <source>
        <dbReference type="Proteomes" id="UP000315677"/>
    </source>
</evidence>
<comment type="caution">
    <text evidence="4">The sequence shown here is derived from an EMBL/GenBank/DDBJ whole genome shotgun (WGS) entry which is preliminary data.</text>
</comment>
<dbReference type="InterPro" id="IPR026881">
    <property type="entry name" value="WYL_dom"/>
</dbReference>
<sequence length="328" mass="36599">MRAARLLSVLLLLQARGRMTARQLASELEVSVRTVYRDVESLHAAGIPLYGEAGHAGGYALLDGYRTRLTGLTSQEAEALFLTGLPGPAADLGLGAVLATARLKLMAALPDDLRERANRLHQRFHLDTSGWYVDPDRTPHLGAVVGAVWEQRRVRVRYRRWAPKPEVTRTLEPYGVVLKGGRWYLVAGSCGAADEVRTYRVAEISRLRVLDERFERPTGFDLAAHWDASLREFDARRHTGEATVRLTPRALELLPHLWEPALVSAARRSARLDEPDGWLRVMIPMESVEHTGGLLLRLGAEVEVLEPEALREHVTRAVAALADMYHLH</sequence>
<evidence type="ECO:0000259" key="3">
    <source>
        <dbReference type="PROSITE" id="PS51000"/>
    </source>
</evidence>
<dbReference type="PANTHER" id="PTHR34580:SF1">
    <property type="entry name" value="PROTEIN PAFC"/>
    <property type="match status" value="1"/>
</dbReference>
<dbReference type="RefSeq" id="WP_142052380.1">
    <property type="nucleotide sequence ID" value="NZ_VFPA01000001.1"/>
</dbReference>
<dbReference type="InterPro" id="IPR001034">
    <property type="entry name" value="DeoR_HTH"/>
</dbReference>
<name>A0A543E2S4_9PSEU</name>
<dbReference type="PROSITE" id="PS51000">
    <property type="entry name" value="HTH_DEOR_2"/>
    <property type="match status" value="1"/>
</dbReference>
<feature type="domain" description="HTH deoR-type" evidence="3">
    <location>
        <begin position="2"/>
        <end position="57"/>
    </location>
</feature>
<dbReference type="SUPFAM" id="SSF46785">
    <property type="entry name" value="Winged helix' DNA-binding domain"/>
    <property type="match status" value="1"/>
</dbReference>
<gene>
    <name evidence="4" type="ORF">FB558_2700</name>
</gene>
<dbReference type="GO" id="GO:0003700">
    <property type="term" value="F:DNA-binding transcription factor activity"/>
    <property type="evidence" value="ECO:0007669"/>
    <property type="project" value="InterPro"/>
</dbReference>
<dbReference type="AlphaFoldDB" id="A0A543E2S4"/>
<keyword evidence="2" id="KW-0804">Transcription</keyword>
<dbReference type="Pfam" id="PF08279">
    <property type="entry name" value="HTH_11"/>
    <property type="match status" value="1"/>
</dbReference>
<organism evidence="4 5">
    <name type="scientific">Pseudonocardia kunmingensis</name>
    <dbReference type="NCBI Taxonomy" id="630975"/>
    <lineage>
        <taxon>Bacteria</taxon>
        <taxon>Bacillati</taxon>
        <taxon>Actinomycetota</taxon>
        <taxon>Actinomycetes</taxon>
        <taxon>Pseudonocardiales</taxon>
        <taxon>Pseudonocardiaceae</taxon>
        <taxon>Pseudonocardia</taxon>
    </lineage>
</organism>